<proteinExistence type="predicted"/>
<evidence type="ECO:0000313" key="2">
    <source>
        <dbReference type="Proteomes" id="UP001152888"/>
    </source>
</evidence>
<dbReference type="AlphaFoldDB" id="A0A9P0PQB6"/>
<protein>
    <submittedName>
        <fullName evidence="1">Uncharacterized protein</fullName>
    </submittedName>
</protein>
<dbReference type="EMBL" id="CAKOFQ010007070">
    <property type="protein sequence ID" value="CAH1989713.1"/>
    <property type="molecule type" value="Genomic_DNA"/>
</dbReference>
<reference evidence="1" key="1">
    <citation type="submission" date="2022-03" db="EMBL/GenBank/DDBJ databases">
        <authorList>
            <person name="Sayadi A."/>
        </authorList>
    </citation>
    <scope>NUCLEOTIDE SEQUENCE</scope>
</reference>
<name>A0A9P0PQB6_ACAOB</name>
<keyword evidence="2" id="KW-1185">Reference proteome</keyword>
<sequence length="31" mass="3630">MMFHVGNNTFSPDIRALFIRGRRAVHFVWGP</sequence>
<accession>A0A9P0PQB6</accession>
<organism evidence="1 2">
    <name type="scientific">Acanthoscelides obtectus</name>
    <name type="common">Bean weevil</name>
    <name type="synonym">Bruchus obtectus</name>
    <dbReference type="NCBI Taxonomy" id="200917"/>
    <lineage>
        <taxon>Eukaryota</taxon>
        <taxon>Metazoa</taxon>
        <taxon>Ecdysozoa</taxon>
        <taxon>Arthropoda</taxon>
        <taxon>Hexapoda</taxon>
        <taxon>Insecta</taxon>
        <taxon>Pterygota</taxon>
        <taxon>Neoptera</taxon>
        <taxon>Endopterygota</taxon>
        <taxon>Coleoptera</taxon>
        <taxon>Polyphaga</taxon>
        <taxon>Cucujiformia</taxon>
        <taxon>Chrysomeloidea</taxon>
        <taxon>Chrysomelidae</taxon>
        <taxon>Bruchinae</taxon>
        <taxon>Bruchini</taxon>
        <taxon>Acanthoscelides</taxon>
    </lineage>
</organism>
<evidence type="ECO:0000313" key="1">
    <source>
        <dbReference type="EMBL" id="CAH1989713.1"/>
    </source>
</evidence>
<dbReference type="Proteomes" id="UP001152888">
    <property type="component" value="Unassembled WGS sequence"/>
</dbReference>
<comment type="caution">
    <text evidence="1">The sequence shown here is derived from an EMBL/GenBank/DDBJ whole genome shotgun (WGS) entry which is preliminary data.</text>
</comment>
<gene>
    <name evidence="1" type="ORF">ACAOBT_LOCUS19200</name>
</gene>